<dbReference type="InterPro" id="IPR002110">
    <property type="entry name" value="Ankyrin_rpt"/>
</dbReference>
<dbReference type="PROSITE" id="PS50088">
    <property type="entry name" value="ANK_REPEAT"/>
    <property type="match status" value="9"/>
</dbReference>
<proteinExistence type="predicted"/>
<accession>A0A9W9RY68</accession>
<dbReference type="Gene3D" id="1.25.40.20">
    <property type="entry name" value="Ankyrin repeat-containing domain"/>
    <property type="match status" value="4"/>
</dbReference>
<dbReference type="SUPFAM" id="SSF48403">
    <property type="entry name" value="Ankyrin repeat"/>
    <property type="match status" value="2"/>
</dbReference>
<feature type="domain" description="Nephrocystin 3-like N-terminal" evidence="5">
    <location>
        <begin position="29"/>
        <end position="151"/>
    </location>
</feature>
<dbReference type="RefSeq" id="XP_056553177.1">
    <property type="nucleotide sequence ID" value="XM_056701114.1"/>
</dbReference>
<evidence type="ECO:0000313" key="6">
    <source>
        <dbReference type="EMBL" id="KAJ5368435.1"/>
    </source>
</evidence>
<name>A0A9W9RY68_9EURO</name>
<evidence type="ECO:0000313" key="7">
    <source>
        <dbReference type="Proteomes" id="UP001147782"/>
    </source>
</evidence>
<keyword evidence="2 3" id="KW-0040">ANK repeat</keyword>
<protein>
    <submittedName>
        <fullName evidence="6">Ankyrin repeat-containing protein</fullName>
    </submittedName>
</protein>
<keyword evidence="7" id="KW-1185">Reference proteome</keyword>
<dbReference type="Pfam" id="PF00023">
    <property type="entry name" value="Ank"/>
    <property type="match status" value="1"/>
</dbReference>
<dbReference type="GeneID" id="81440293"/>
<feature type="repeat" description="ANK" evidence="3">
    <location>
        <begin position="487"/>
        <end position="508"/>
    </location>
</feature>
<comment type="caution">
    <text evidence="6">The sequence shown here is derived from an EMBL/GenBank/DDBJ whole genome shotgun (WGS) entry which is preliminary data.</text>
</comment>
<dbReference type="PANTHER" id="PTHR23206:SF7">
    <property type="entry name" value="PROTEIN KINASE DOMAIN-CONTAINING PROTEIN"/>
    <property type="match status" value="1"/>
</dbReference>
<reference evidence="6" key="2">
    <citation type="journal article" date="2023" name="IMA Fungus">
        <title>Comparative genomic study of the Penicillium genus elucidates a diverse pangenome and 15 lateral gene transfer events.</title>
        <authorList>
            <person name="Petersen C."/>
            <person name="Sorensen T."/>
            <person name="Nielsen M.R."/>
            <person name="Sondergaard T.E."/>
            <person name="Sorensen J.L."/>
            <person name="Fitzpatrick D.A."/>
            <person name="Frisvad J.C."/>
            <person name="Nielsen K.L."/>
        </authorList>
    </citation>
    <scope>NUCLEOTIDE SEQUENCE</scope>
    <source>
        <strain evidence="6">IBT 29864</strain>
    </source>
</reference>
<reference evidence="6" key="1">
    <citation type="submission" date="2022-11" db="EMBL/GenBank/DDBJ databases">
        <authorList>
            <person name="Petersen C."/>
        </authorList>
    </citation>
    <scope>NUCLEOTIDE SEQUENCE</scope>
    <source>
        <strain evidence="6">IBT 29864</strain>
    </source>
</reference>
<keyword evidence="1" id="KW-0677">Repeat</keyword>
<dbReference type="Pfam" id="PF12796">
    <property type="entry name" value="Ank_2"/>
    <property type="match status" value="4"/>
</dbReference>
<evidence type="ECO:0000259" key="4">
    <source>
        <dbReference type="Pfam" id="PF22939"/>
    </source>
</evidence>
<feature type="repeat" description="ANK" evidence="3">
    <location>
        <begin position="588"/>
        <end position="614"/>
    </location>
</feature>
<dbReference type="InterPro" id="IPR054471">
    <property type="entry name" value="GPIID_WHD"/>
</dbReference>
<evidence type="ECO:0000256" key="1">
    <source>
        <dbReference type="ARBA" id="ARBA00022737"/>
    </source>
</evidence>
<dbReference type="InterPro" id="IPR036770">
    <property type="entry name" value="Ankyrin_rpt-contain_sf"/>
</dbReference>
<feature type="domain" description="GPI inositol-deacylase winged helix" evidence="4">
    <location>
        <begin position="228"/>
        <end position="301"/>
    </location>
</feature>
<feature type="repeat" description="ANK" evidence="3">
    <location>
        <begin position="555"/>
        <end position="587"/>
    </location>
</feature>
<dbReference type="PANTHER" id="PTHR23206">
    <property type="entry name" value="MASK PROTEIN"/>
    <property type="match status" value="1"/>
</dbReference>
<dbReference type="Proteomes" id="UP001147782">
    <property type="component" value="Unassembled WGS sequence"/>
</dbReference>
<feature type="repeat" description="ANK" evidence="3">
    <location>
        <begin position="655"/>
        <end position="687"/>
    </location>
</feature>
<gene>
    <name evidence="6" type="ORF">N7496_008195</name>
</gene>
<feature type="repeat" description="ANK" evidence="3">
    <location>
        <begin position="688"/>
        <end position="720"/>
    </location>
</feature>
<organism evidence="6 7">
    <name type="scientific">Penicillium cataractarum</name>
    <dbReference type="NCBI Taxonomy" id="2100454"/>
    <lineage>
        <taxon>Eukaryota</taxon>
        <taxon>Fungi</taxon>
        <taxon>Dikarya</taxon>
        <taxon>Ascomycota</taxon>
        <taxon>Pezizomycotina</taxon>
        <taxon>Eurotiomycetes</taxon>
        <taxon>Eurotiomycetidae</taxon>
        <taxon>Eurotiales</taxon>
        <taxon>Aspergillaceae</taxon>
        <taxon>Penicillium</taxon>
    </lineage>
</organism>
<dbReference type="SMART" id="SM00248">
    <property type="entry name" value="ANK"/>
    <property type="match status" value="13"/>
</dbReference>
<evidence type="ECO:0000256" key="2">
    <source>
        <dbReference type="ARBA" id="ARBA00023043"/>
    </source>
</evidence>
<dbReference type="InterPro" id="IPR056884">
    <property type="entry name" value="NPHP3-like_N"/>
</dbReference>
<dbReference type="Pfam" id="PF24883">
    <property type="entry name" value="NPHP3_N"/>
    <property type="match status" value="1"/>
</dbReference>
<feature type="repeat" description="ANK" evidence="3">
    <location>
        <begin position="874"/>
        <end position="906"/>
    </location>
</feature>
<dbReference type="PRINTS" id="PR01415">
    <property type="entry name" value="ANKYRIN"/>
</dbReference>
<sequence>MAGGEEILETVVLREKTAAVDAAKYRSSNHTASTAFFYCESDRPDELNGLYILSSLIKQLCEYLRAKYRRCPDDIVDALNRFFGKKRVVPDFDDLKDIFIQLFHIIPDTVYIIDGLDTLSPEQSKDLFELFRSLFYGSGSPPESRLLVFSREQLPGYTGIPLFMAGVRQISTTSNVMPDLHTYIDTSITDKLMSRKLTDDLALLDEVKRVLLEESSGMMTFANPYTLRVLRWVSFAARPLHIDELKEAVAFDLDDMGWDAGKIPQADVLIGCGANLVAVDPSDRCVRFAHPSIKTYLQKNSARLIPGYPNSDKQGELQCGESCVAYLSFSNFNLELLKPANETEVVKVPDAKLLAGDALASPLYKFLDYAVTQWALQTKKITSLSSVWDKFKQLSLSFNETWNFHPWVVGGRSQTSRLHGLFGWAVKEGHIPLLELVLASDRDMREICNLPLVDDRLPALHVASKLGLVDVVALLLPICESNLQDEEGYTALHHAASKGHGGVVSMLLYLTSMKIDIPSKTQVTPLWLAANHGHCDLVRALTERQANLEAKESPSQRTPLSQAASNGHQAVVDFLVDKGANLEAKDAGGRTPLSWAVTNEHLDTVELLLERGANPACKFGNKGELLLWAAQTGHAAITGLLAANPETDLNVTDDKGLTGLWWAVQNQNLEIAKILLDRGANREIRDADGQTPLLWAARNRHDALTKLLLEKGAAISVQDKQERTTLFWAVEHSHEEIVKLVLDRVGNHTGKNQLLDSIASWPVPTRTDTVDLSLDRNGDFEDKTPLLSAVRKSFELLAQRRTTTVSRGGFPRQATSMWSTRGGQRALLELILQKNQDDVHKSNRSLLEAAKQGNVLFAKLLVDEGADIHTRTVYRETPLWWASRNGHVALVEFLYDKGGDIEARDKFGLTPLAWAVENRHWPVVELLVGWGANIEASDKSGQTPLSRADAREMRNLLLRQ</sequence>
<feature type="repeat" description="ANK" evidence="3">
    <location>
        <begin position="521"/>
        <end position="553"/>
    </location>
</feature>
<dbReference type="OrthoDB" id="194358at2759"/>
<dbReference type="AlphaFoldDB" id="A0A9W9RY68"/>
<dbReference type="InterPro" id="IPR051631">
    <property type="entry name" value="Ankyrin-KH/SAM_domain"/>
</dbReference>
<dbReference type="EMBL" id="JAPZBS010000007">
    <property type="protein sequence ID" value="KAJ5368435.1"/>
    <property type="molecule type" value="Genomic_DNA"/>
</dbReference>
<dbReference type="PROSITE" id="PS50297">
    <property type="entry name" value="ANK_REP_REGION"/>
    <property type="match status" value="7"/>
</dbReference>
<dbReference type="GO" id="GO:0005737">
    <property type="term" value="C:cytoplasm"/>
    <property type="evidence" value="ECO:0007669"/>
    <property type="project" value="TreeGrafter"/>
</dbReference>
<feature type="repeat" description="ANK" evidence="3">
    <location>
        <begin position="841"/>
        <end position="873"/>
    </location>
</feature>
<feature type="repeat" description="ANK" evidence="3">
    <location>
        <begin position="907"/>
        <end position="939"/>
    </location>
</feature>
<evidence type="ECO:0000259" key="5">
    <source>
        <dbReference type="Pfam" id="PF24883"/>
    </source>
</evidence>
<dbReference type="Pfam" id="PF22939">
    <property type="entry name" value="WHD_GPIID"/>
    <property type="match status" value="1"/>
</dbReference>
<evidence type="ECO:0000256" key="3">
    <source>
        <dbReference type="PROSITE-ProRule" id="PRU00023"/>
    </source>
</evidence>